<evidence type="ECO:0000259" key="4">
    <source>
        <dbReference type="SMART" id="SM00922"/>
    </source>
</evidence>
<evidence type="ECO:0000313" key="5">
    <source>
        <dbReference type="EMBL" id="QUI25239.1"/>
    </source>
</evidence>
<dbReference type="InterPro" id="IPR029017">
    <property type="entry name" value="Enolase-like_N"/>
</dbReference>
<proteinExistence type="predicted"/>
<dbReference type="Gene3D" id="3.30.390.10">
    <property type="entry name" value="Enolase-like, N-terminal domain"/>
    <property type="match status" value="1"/>
</dbReference>
<dbReference type="PROSITE" id="PS00909">
    <property type="entry name" value="MR_MLE_2"/>
    <property type="match status" value="1"/>
</dbReference>
<dbReference type="RefSeq" id="WP_212695938.1">
    <property type="nucleotide sequence ID" value="NZ_CP058649.1"/>
</dbReference>
<dbReference type="EC" id="4.2.1.6" evidence="5"/>
<dbReference type="InterPro" id="IPR013341">
    <property type="entry name" value="Mandelate_racemase_N_dom"/>
</dbReference>
<dbReference type="PANTHER" id="PTHR48080:SF2">
    <property type="entry name" value="D-GALACTONATE DEHYDRATASE"/>
    <property type="match status" value="1"/>
</dbReference>
<reference evidence="5" key="1">
    <citation type="submission" date="2020-07" db="EMBL/GenBank/DDBJ databases">
        <title>Vallitalea pronyensis genome.</title>
        <authorList>
            <person name="Postec A."/>
        </authorList>
    </citation>
    <scope>NUCLEOTIDE SEQUENCE</scope>
    <source>
        <strain evidence="5">FatNI3</strain>
    </source>
</reference>
<dbReference type="Gene3D" id="3.20.20.120">
    <property type="entry name" value="Enolase-like C-terminal domain"/>
    <property type="match status" value="1"/>
</dbReference>
<evidence type="ECO:0000256" key="2">
    <source>
        <dbReference type="ARBA" id="ARBA00022842"/>
    </source>
</evidence>
<dbReference type="Proteomes" id="UP000683246">
    <property type="component" value="Chromosome"/>
</dbReference>
<evidence type="ECO:0000256" key="3">
    <source>
        <dbReference type="ARBA" id="ARBA00023239"/>
    </source>
</evidence>
<dbReference type="SUPFAM" id="SSF51604">
    <property type="entry name" value="Enolase C-terminal domain-like"/>
    <property type="match status" value="1"/>
</dbReference>
<dbReference type="SUPFAM" id="SSF54826">
    <property type="entry name" value="Enolase N-terminal domain-like"/>
    <property type="match status" value="1"/>
</dbReference>
<dbReference type="FunFam" id="3.30.390.10:FF:000003">
    <property type="entry name" value="D-galactonate dehydratase"/>
    <property type="match status" value="1"/>
</dbReference>
<evidence type="ECO:0000256" key="1">
    <source>
        <dbReference type="ARBA" id="ARBA00022723"/>
    </source>
</evidence>
<keyword evidence="2" id="KW-0460">Magnesium</keyword>
<dbReference type="AlphaFoldDB" id="A0A8J8MPH0"/>
<dbReference type="NCBIfam" id="NF010624">
    <property type="entry name" value="PRK14017.1"/>
    <property type="match status" value="1"/>
</dbReference>
<protein>
    <submittedName>
        <fullName evidence="5">Galactonate dehydratase</fullName>
        <ecNumber evidence="5">4.2.1.6</ecNumber>
    </submittedName>
</protein>
<organism evidence="5 6">
    <name type="scientific">Vallitalea pronyensis</name>
    <dbReference type="NCBI Taxonomy" id="1348613"/>
    <lineage>
        <taxon>Bacteria</taxon>
        <taxon>Bacillati</taxon>
        <taxon>Bacillota</taxon>
        <taxon>Clostridia</taxon>
        <taxon>Lachnospirales</taxon>
        <taxon>Vallitaleaceae</taxon>
        <taxon>Vallitalea</taxon>
    </lineage>
</organism>
<dbReference type="GO" id="GO:0009063">
    <property type="term" value="P:amino acid catabolic process"/>
    <property type="evidence" value="ECO:0007669"/>
    <property type="project" value="InterPro"/>
</dbReference>
<dbReference type="SMART" id="SM00922">
    <property type="entry name" value="MR_MLE"/>
    <property type="match status" value="1"/>
</dbReference>
<dbReference type="PANTHER" id="PTHR48080">
    <property type="entry name" value="D-GALACTONATE DEHYDRATASE-RELATED"/>
    <property type="match status" value="1"/>
</dbReference>
<dbReference type="SFLD" id="SFLDS00001">
    <property type="entry name" value="Enolase"/>
    <property type="match status" value="1"/>
</dbReference>
<dbReference type="InterPro" id="IPR018110">
    <property type="entry name" value="Mandel_Rmase/mucon_lact_enz_CS"/>
</dbReference>
<keyword evidence="1" id="KW-0479">Metal-binding</keyword>
<evidence type="ECO:0000313" key="6">
    <source>
        <dbReference type="Proteomes" id="UP000683246"/>
    </source>
</evidence>
<keyword evidence="6" id="KW-1185">Reference proteome</keyword>
<gene>
    <name evidence="5" type="primary">dgoD</name>
    <name evidence="5" type="ORF">HZI73_24360</name>
</gene>
<dbReference type="KEGG" id="vpy:HZI73_24360"/>
<accession>A0A8J8MPH0</accession>
<feature type="domain" description="Mandelate racemase/muconate lactonizing enzyme C-terminal" evidence="4">
    <location>
        <begin position="132"/>
        <end position="238"/>
    </location>
</feature>
<keyword evidence="3 5" id="KW-0456">Lyase</keyword>
<dbReference type="Pfam" id="PF13378">
    <property type="entry name" value="MR_MLE_C"/>
    <property type="match status" value="1"/>
</dbReference>
<dbReference type="EMBL" id="CP058649">
    <property type="protein sequence ID" value="QUI25239.1"/>
    <property type="molecule type" value="Genomic_DNA"/>
</dbReference>
<dbReference type="GO" id="GO:0046872">
    <property type="term" value="F:metal ion binding"/>
    <property type="evidence" value="ECO:0007669"/>
    <property type="project" value="UniProtKB-KW"/>
</dbReference>
<dbReference type="Pfam" id="PF02746">
    <property type="entry name" value="MR_MLE_N"/>
    <property type="match status" value="1"/>
</dbReference>
<dbReference type="InterPro" id="IPR036849">
    <property type="entry name" value="Enolase-like_C_sf"/>
</dbReference>
<name>A0A8J8MPH0_9FIRM</name>
<dbReference type="GO" id="GO:0008869">
    <property type="term" value="F:galactonate dehydratase activity"/>
    <property type="evidence" value="ECO:0007669"/>
    <property type="project" value="UniProtKB-EC"/>
</dbReference>
<dbReference type="InterPro" id="IPR029065">
    <property type="entry name" value="Enolase_C-like"/>
</dbReference>
<dbReference type="SFLD" id="SFLDG00179">
    <property type="entry name" value="mandelate_racemase"/>
    <property type="match status" value="1"/>
</dbReference>
<dbReference type="InterPro" id="IPR013342">
    <property type="entry name" value="Mandelate_racemase_C"/>
</dbReference>
<dbReference type="InterPro" id="IPR034593">
    <property type="entry name" value="DgoD-like"/>
</dbReference>
<sequence length="386" mass="43497">MKITKLETFHVKPRWLFLKISTDEGIVGFGEPVIEGKSKIVEAAVHNMGKMIIGKNPCDIERLWQMMYRGSFYRGGPIMVSAISGIEQALWDIKGKYHEMPVYEMLGGKVRDKIRVYPHIDGDYPNTGDTSTEKFVACALKRQAEGFNFLKLGLPDRPTDYLESPKRLDEYVDKFHKIREAVGDEMDLAIDCHGRMSPAMAIRFCKALEPYHPVFIEEPVLPENVDALVKVKEATSIPIAAGERLYTKWGFREIIEKQAVAIVQPDCCHAGGILEVRKIATMAEAYYAGIAPHNPLGPISLAACLQVDACTPNFVIQEFPCMDNGWDRGVKYLKKPFEVIGGYMDVPKGHGLGIEVNEEMIQEMAYDGEWENPMFFNPDDQAIADW</sequence>